<evidence type="ECO:0000313" key="4">
    <source>
        <dbReference type="Proteomes" id="UP000218209"/>
    </source>
</evidence>
<dbReference type="InterPro" id="IPR003587">
    <property type="entry name" value="Hint_dom_N"/>
</dbReference>
<dbReference type="Proteomes" id="UP000218209">
    <property type="component" value="Unassembled WGS sequence"/>
</dbReference>
<sequence length="834" mass="87345">MEFRRLVAALVATAGVIASAATLAVATPSGLNATTRRLHADAISGRYILETTFEPRINVGANPGSGEPCPRSTEFRAQGVPGGDLTVPFNQLSEGGLNCDGRGRIILLGPRALVAGTINPAFTQSLEIDERQVLEQLNNNELVQAVTANLDAENVRVGLYTDSTRTCQSGNQQRVVATFTLVVAARDVRSRTVGILGQTLNLPSGTLWLTFKPGGAAGLFAQNVCIYRRVDVARRFGQQDDGVCFPADATVERRDGAVVRLVDVAVGDEVRVAPGSGPAAWSPVYMFTHKLPGGAHTFVEMTTAAGAVLTATPSHLVYASGAQVPAGSVAVGDALEVIPPGTPAGEAVSSRVVAVRHVVRAGLVNPQTLHGDVVVNGVRASTWTTAVEPAVASGLLAPVRAAFRLAGVDASRGVLEGGGSTAWRGCCQGWRAVEGAGGGGYARWGGGGRDGGGGHGGDVGPGGFHERARTTKLAYDVGRWLRRTAARFGLLAPAHRPRPCAVTLPSATAPRPRIQSTIRQDAHTSDDGQPARGPHGRAARPPTRPQTTAAQLGTRTLPPRSPAPEGHPPPPHADTGARTRCGRGDPPLPPHPPRRRRHRRRRRRRRRRARGADARRRAGAAVATTARRLCRRHPTATHPPAAAAGHRAHRARCTADADGAGSRAAVTAAADAPPSAARRPTPTDRRPPPSAFRPPPAARCPLPSPFHPPPTARRPPPSALCFPPAPRRRGAPRHDAAARSQRHRHGDWLVCHRRVITPLAPPPPPPPPPPHAAPLASASPCRPTVASSAPPPPPAVIPTLPTPVGVFLLVVIVVPWLTPPPPLPAPRARGRAPT</sequence>
<feature type="compositionally biased region" description="Pro residues" evidence="1">
    <location>
        <begin position="759"/>
        <end position="772"/>
    </location>
</feature>
<dbReference type="InterPro" id="IPR036844">
    <property type="entry name" value="Hint_dom_sf"/>
</dbReference>
<dbReference type="EMBL" id="KV919078">
    <property type="protein sequence ID" value="OSX72192.1"/>
    <property type="molecule type" value="Genomic_DNA"/>
</dbReference>
<keyword evidence="4" id="KW-1185">Reference proteome</keyword>
<feature type="region of interest" description="Disordered" evidence="1">
    <location>
        <begin position="759"/>
        <end position="791"/>
    </location>
</feature>
<name>A0A1X6NUB8_PORUM</name>
<feature type="region of interest" description="Disordered" evidence="1">
    <location>
        <begin position="497"/>
        <end position="746"/>
    </location>
</feature>
<feature type="compositionally biased region" description="Low complexity" evidence="1">
    <location>
        <begin position="636"/>
        <end position="645"/>
    </location>
</feature>
<reference evidence="3 4" key="1">
    <citation type="submission" date="2017-03" db="EMBL/GenBank/DDBJ databases">
        <title>WGS assembly of Porphyra umbilicalis.</title>
        <authorList>
            <person name="Brawley S.H."/>
            <person name="Blouin N.A."/>
            <person name="Ficko-Blean E."/>
            <person name="Wheeler G.L."/>
            <person name="Lohr M."/>
            <person name="Goodson H.V."/>
            <person name="Jenkins J.W."/>
            <person name="Blaby-Haas C.E."/>
            <person name="Helliwell K.E."/>
            <person name="Chan C."/>
            <person name="Marriage T."/>
            <person name="Bhattacharya D."/>
            <person name="Klein A.S."/>
            <person name="Badis Y."/>
            <person name="Brodie J."/>
            <person name="Cao Y."/>
            <person name="Collen J."/>
            <person name="Dittami S.M."/>
            <person name="Gachon C.M."/>
            <person name="Green B.R."/>
            <person name="Karpowicz S."/>
            <person name="Kim J.W."/>
            <person name="Kudahl U."/>
            <person name="Lin S."/>
            <person name="Michel G."/>
            <person name="Mittag M."/>
            <person name="Olson B.J."/>
            <person name="Pangilinan J."/>
            <person name="Peng Y."/>
            <person name="Qiu H."/>
            <person name="Shu S."/>
            <person name="Singer J.T."/>
            <person name="Smith A.G."/>
            <person name="Sprecher B.N."/>
            <person name="Wagner V."/>
            <person name="Wang W."/>
            <person name="Wang Z.-Y."/>
            <person name="Yan J."/>
            <person name="Yarish C."/>
            <person name="Zoeuner-Riek S."/>
            <person name="Zhuang Y."/>
            <person name="Zou Y."/>
            <person name="Lindquist E.A."/>
            <person name="Grimwood J."/>
            <person name="Barry K."/>
            <person name="Rokhsar D.S."/>
            <person name="Schmutz J."/>
            <person name="Stiller J.W."/>
            <person name="Grossman A.R."/>
            <person name="Prochnik S.E."/>
        </authorList>
    </citation>
    <scope>NUCLEOTIDE SEQUENCE [LARGE SCALE GENOMIC DNA]</scope>
    <source>
        <strain evidence="3">4086291</strain>
    </source>
</reference>
<accession>A0A1X6NUB8</accession>
<gene>
    <name evidence="3" type="ORF">BU14_0459s0013</name>
</gene>
<dbReference type="CDD" id="cd00081">
    <property type="entry name" value="Hint"/>
    <property type="match status" value="1"/>
</dbReference>
<dbReference type="GO" id="GO:0016540">
    <property type="term" value="P:protein autoprocessing"/>
    <property type="evidence" value="ECO:0007669"/>
    <property type="project" value="InterPro"/>
</dbReference>
<dbReference type="InterPro" id="IPR052140">
    <property type="entry name" value="Dev_Signal_Hedgehog-like"/>
</dbReference>
<dbReference type="PANTHER" id="PTHR46706">
    <property type="entry name" value="PROTEIN QUA-1-RELATED"/>
    <property type="match status" value="1"/>
</dbReference>
<evidence type="ECO:0000259" key="2">
    <source>
        <dbReference type="SMART" id="SM00306"/>
    </source>
</evidence>
<dbReference type="Gene3D" id="2.170.16.10">
    <property type="entry name" value="Hedgehog/Intein (Hint) domain"/>
    <property type="match status" value="1"/>
</dbReference>
<dbReference type="SUPFAM" id="SSF51294">
    <property type="entry name" value="Hedgehog/intein (Hint) domain"/>
    <property type="match status" value="1"/>
</dbReference>
<evidence type="ECO:0000313" key="3">
    <source>
        <dbReference type="EMBL" id="OSX72192.1"/>
    </source>
</evidence>
<evidence type="ECO:0000256" key="1">
    <source>
        <dbReference type="SAM" id="MobiDB-lite"/>
    </source>
</evidence>
<dbReference type="PANTHER" id="PTHR46706:SF12">
    <property type="entry name" value="PROTEIN QUA-1-RELATED"/>
    <property type="match status" value="1"/>
</dbReference>
<feature type="compositionally biased region" description="Basic residues" evidence="1">
    <location>
        <begin position="592"/>
        <end position="609"/>
    </location>
</feature>
<proteinExistence type="predicted"/>
<dbReference type="SMART" id="SM00306">
    <property type="entry name" value="HintN"/>
    <property type="match status" value="1"/>
</dbReference>
<dbReference type="OrthoDB" id="411926at2759"/>
<feature type="compositionally biased region" description="Low complexity" evidence="1">
    <location>
        <begin position="657"/>
        <end position="680"/>
    </location>
</feature>
<feature type="compositionally biased region" description="Pro residues" evidence="1">
    <location>
        <begin position="559"/>
        <end position="572"/>
    </location>
</feature>
<protein>
    <recommendedName>
        <fullName evidence="2">Hint domain-containing protein</fullName>
    </recommendedName>
</protein>
<organism evidence="3 4">
    <name type="scientific">Porphyra umbilicalis</name>
    <name type="common">Purple laver</name>
    <name type="synonym">Red alga</name>
    <dbReference type="NCBI Taxonomy" id="2786"/>
    <lineage>
        <taxon>Eukaryota</taxon>
        <taxon>Rhodophyta</taxon>
        <taxon>Bangiophyceae</taxon>
        <taxon>Bangiales</taxon>
        <taxon>Bangiaceae</taxon>
        <taxon>Porphyra</taxon>
    </lineage>
</organism>
<feature type="domain" description="Hint" evidence="2">
    <location>
        <begin position="242"/>
        <end position="339"/>
    </location>
</feature>
<feature type="compositionally biased region" description="Polar residues" evidence="1">
    <location>
        <begin position="545"/>
        <end position="554"/>
    </location>
</feature>
<dbReference type="AlphaFoldDB" id="A0A1X6NUB8"/>
<dbReference type="Pfam" id="PF01079">
    <property type="entry name" value="Hint"/>
    <property type="match status" value="1"/>
</dbReference>
<dbReference type="InterPro" id="IPR001767">
    <property type="entry name" value="Hedgehog_Hint"/>
</dbReference>
<feature type="compositionally biased region" description="Pro residues" evidence="1">
    <location>
        <begin position="688"/>
        <end position="718"/>
    </location>
</feature>
<feature type="compositionally biased region" description="Low complexity" evidence="1">
    <location>
        <begin position="773"/>
        <end position="788"/>
    </location>
</feature>